<evidence type="ECO:0000256" key="5">
    <source>
        <dbReference type="ARBA" id="ARBA00023239"/>
    </source>
</evidence>
<evidence type="ECO:0000313" key="8">
    <source>
        <dbReference type="EMBL" id="CAG8673497.1"/>
    </source>
</evidence>
<keyword evidence="4 6" id="KW-0663">Pyridoxal phosphate</keyword>
<organism evidence="8 9">
    <name type="scientific">Cetraspora pellucida</name>
    <dbReference type="NCBI Taxonomy" id="1433469"/>
    <lineage>
        <taxon>Eukaryota</taxon>
        <taxon>Fungi</taxon>
        <taxon>Fungi incertae sedis</taxon>
        <taxon>Mucoromycota</taxon>
        <taxon>Glomeromycotina</taxon>
        <taxon>Glomeromycetes</taxon>
        <taxon>Diversisporales</taxon>
        <taxon>Gigasporaceae</taxon>
        <taxon>Cetraspora</taxon>
    </lineage>
</organism>
<evidence type="ECO:0000256" key="3">
    <source>
        <dbReference type="ARBA" id="ARBA00022793"/>
    </source>
</evidence>
<keyword evidence="9" id="KW-1185">Reference proteome</keyword>
<dbReference type="InterPro" id="IPR015421">
    <property type="entry name" value="PyrdxlP-dep_Trfase_major"/>
</dbReference>
<dbReference type="Proteomes" id="UP000789759">
    <property type="component" value="Unassembled WGS sequence"/>
</dbReference>
<evidence type="ECO:0000256" key="4">
    <source>
        <dbReference type="ARBA" id="ARBA00022898"/>
    </source>
</evidence>
<comment type="cofactor">
    <cofactor evidence="1 6 7">
        <name>pyridoxal 5'-phosphate</name>
        <dbReference type="ChEBI" id="CHEBI:597326"/>
    </cofactor>
</comment>
<dbReference type="AlphaFoldDB" id="A0A9N9EG38"/>
<evidence type="ECO:0000256" key="6">
    <source>
        <dbReference type="PIRSR" id="PIRSR602129-50"/>
    </source>
</evidence>
<proteinExistence type="inferred from homology"/>
<accession>A0A9N9EG38</accession>
<dbReference type="Gene3D" id="3.90.1150.170">
    <property type="match status" value="1"/>
</dbReference>
<dbReference type="OrthoDB" id="392571at2759"/>
<sequence>MEREELCDDAIELEQLVSQMKELMVEHVNDSRKPGALVLDYKSPKELKQVMDLELGYDGVGVVGLMPLIQDILKYSVNTWHPGFLDKLYAGTNPVGIISEMLISLLNANSHVYHVSPALTMIENTVSHSLAKLLGMGEKSGGITCPGGSFSNQLAMITARTCMFPEIKTKGYHAFGKKLLVFTSVAGHYSVEKTAIALGLGTDGVIKVPCDDQGRMRTDELERLIIKSFQRGELPFFINATAGTTVLGSFDPLREIGKIAKRYSLWFHVDGSWGGSLVFSEKHSHLIDGVNLADTLVLNPHKMLGAPLQCSFLLAKDKKIFSQSNSLKAEYLFHQEDDLGDGTVGCGRRPDAVKLFIGWKIYGIQGYQIRIEHAFKMVKYLTLIVKNNQRFKLVLDDPPSLQVCFWYLPIGINFDLENKKFRIMMTMITKEIHRKIMHRGKFLFDYSPLIIGDKELPCFFRIALNAPSINEKHLDDLVCEIEKMGEGILEWFEEFGDKINGDMKNGVNGNGCIDCANGHNIEKEVMNGFNR</sequence>
<evidence type="ECO:0000256" key="2">
    <source>
        <dbReference type="ARBA" id="ARBA00009533"/>
    </source>
</evidence>
<dbReference type="Gene3D" id="3.40.640.10">
    <property type="entry name" value="Type I PLP-dependent aspartate aminotransferase-like (Major domain)"/>
    <property type="match status" value="1"/>
</dbReference>
<dbReference type="SUPFAM" id="SSF53383">
    <property type="entry name" value="PLP-dependent transferases"/>
    <property type="match status" value="1"/>
</dbReference>
<reference evidence="8" key="1">
    <citation type="submission" date="2021-06" db="EMBL/GenBank/DDBJ databases">
        <authorList>
            <person name="Kallberg Y."/>
            <person name="Tangrot J."/>
            <person name="Rosling A."/>
        </authorList>
    </citation>
    <scope>NUCLEOTIDE SEQUENCE</scope>
    <source>
        <strain evidence="8">FL966</strain>
    </source>
</reference>
<keyword evidence="3" id="KW-0210">Decarboxylase</keyword>
<dbReference type="PANTHER" id="PTHR45677">
    <property type="entry name" value="GLUTAMATE DECARBOXYLASE-RELATED"/>
    <property type="match status" value="1"/>
</dbReference>
<dbReference type="Pfam" id="PF00282">
    <property type="entry name" value="Pyridoxal_deC"/>
    <property type="match status" value="1"/>
</dbReference>
<dbReference type="GO" id="GO:0005737">
    <property type="term" value="C:cytoplasm"/>
    <property type="evidence" value="ECO:0007669"/>
    <property type="project" value="TreeGrafter"/>
</dbReference>
<comment type="similarity">
    <text evidence="2 7">Belongs to the group II decarboxylase family.</text>
</comment>
<evidence type="ECO:0000313" key="9">
    <source>
        <dbReference type="Proteomes" id="UP000789759"/>
    </source>
</evidence>
<dbReference type="InterPro" id="IPR015424">
    <property type="entry name" value="PyrdxlP-dep_Trfase"/>
</dbReference>
<dbReference type="GO" id="GO:0030170">
    <property type="term" value="F:pyridoxal phosphate binding"/>
    <property type="evidence" value="ECO:0007669"/>
    <property type="project" value="InterPro"/>
</dbReference>
<dbReference type="GO" id="GO:0016831">
    <property type="term" value="F:carboxy-lyase activity"/>
    <property type="evidence" value="ECO:0007669"/>
    <property type="project" value="UniProtKB-KW"/>
</dbReference>
<gene>
    <name evidence="8" type="ORF">CPELLU_LOCUS10397</name>
</gene>
<dbReference type="EMBL" id="CAJVQA010008550">
    <property type="protein sequence ID" value="CAG8673497.1"/>
    <property type="molecule type" value="Genomic_DNA"/>
</dbReference>
<feature type="modified residue" description="N6-(pyridoxal phosphate)lysine" evidence="6">
    <location>
        <position position="302"/>
    </location>
</feature>
<dbReference type="PANTHER" id="PTHR45677:SF8">
    <property type="entry name" value="CYSTEINE SULFINIC ACID DECARBOXYLASE"/>
    <property type="match status" value="1"/>
</dbReference>
<name>A0A9N9EG38_9GLOM</name>
<evidence type="ECO:0000256" key="1">
    <source>
        <dbReference type="ARBA" id="ARBA00001933"/>
    </source>
</evidence>
<protein>
    <submittedName>
        <fullName evidence="8">4515_t:CDS:1</fullName>
    </submittedName>
</protein>
<comment type="caution">
    <text evidence="8">The sequence shown here is derived from an EMBL/GenBank/DDBJ whole genome shotgun (WGS) entry which is preliminary data.</text>
</comment>
<dbReference type="InterPro" id="IPR002129">
    <property type="entry name" value="PyrdxlP-dep_de-COase"/>
</dbReference>
<dbReference type="GO" id="GO:0019752">
    <property type="term" value="P:carboxylic acid metabolic process"/>
    <property type="evidence" value="ECO:0007669"/>
    <property type="project" value="InterPro"/>
</dbReference>
<keyword evidence="5 7" id="KW-0456">Lyase</keyword>
<evidence type="ECO:0000256" key="7">
    <source>
        <dbReference type="RuleBase" id="RU000382"/>
    </source>
</evidence>